<gene>
    <name evidence="6" type="ORF">ALEPTO_LOCUS1601</name>
</gene>
<organism evidence="6 7">
    <name type="scientific">Ambispora leptoticha</name>
    <dbReference type="NCBI Taxonomy" id="144679"/>
    <lineage>
        <taxon>Eukaryota</taxon>
        <taxon>Fungi</taxon>
        <taxon>Fungi incertae sedis</taxon>
        <taxon>Mucoromycota</taxon>
        <taxon>Glomeromycotina</taxon>
        <taxon>Glomeromycetes</taxon>
        <taxon>Archaeosporales</taxon>
        <taxon>Ambisporaceae</taxon>
        <taxon>Ambispora</taxon>
    </lineage>
</organism>
<keyword evidence="1" id="KW-0240">DNA-directed RNA polymerase</keyword>
<dbReference type="Pfam" id="PF13656">
    <property type="entry name" value="RNA_pol_L_2"/>
    <property type="match status" value="1"/>
</dbReference>
<evidence type="ECO:0000313" key="6">
    <source>
        <dbReference type="EMBL" id="CAG8462249.1"/>
    </source>
</evidence>
<proteinExistence type="inferred from homology"/>
<feature type="region of interest" description="Disordered" evidence="4">
    <location>
        <begin position="1"/>
        <end position="33"/>
    </location>
</feature>
<comment type="similarity">
    <text evidence="3">Belongs to the archaeal Rpo11/eukaryotic RPB11/RPC19 RNA polymerase subunit family.</text>
</comment>
<keyword evidence="2" id="KW-0804">Transcription</keyword>
<dbReference type="Proteomes" id="UP000789508">
    <property type="component" value="Unassembled WGS sequence"/>
</dbReference>
<accession>A0A9N8VVB9</accession>
<dbReference type="AlphaFoldDB" id="A0A9N8VVB9"/>
<dbReference type="InterPro" id="IPR036603">
    <property type="entry name" value="RBP11-like"/>
</dbReference>
<dbReference type="GO" id="GO:0003899">
    <property type="term" value="F:DNA-directed RNA polymerase activity"/>
    <property type="evidence" value="ECO:0007669"/>
    <property type="project" value="TreeGrafter"/>
</dbReference>
<dbReference type="Gene3D" id="3.30.1360.10">
    <property type="entry name" value="RNA polymerase, RBP11-like subunit"/>
    <property type="match status" value="1"/>
</dbReference>
<evidence type="ECO:0000313" key="7">
    <source>
        <dbReference type="Proteomes" id="UP000789508"/>
    </source>
</evidence>
<dbReference type="GO" id="GO:0005666">
    <property type="term" value="C:RNA polymerase III complex"/>
    <property type="evidence" value="ECO:0007669"/>
    <property type="project" value="TreeGrafter"/>
</dbReference>
<dbReference type="SUPFAM" id="SSF55257">
    <property type="entry name" value="RBP11-like subunits of RNA polymerase"/>
    <property type="match status" value="1"/>
</dbReference>
<dbReference type="GO" id="GO:0055029">
    <property type="term" value="C:nuclear DNA-directed RNA polymerase complex"/>
    <property type="evidence" value="ECO:0007669"/>
    <property type="project" value="UniProtKB-ARBA"/>
</dbReference>
<dbReference type="PANTHER" id="PTHR13946">
    <property type="entry name" value="DNA-DIRECTED RNA POLYMERASE I,II,III"/>
    <property type="match status" value="1"/>
</dbReference>
<protein>
    <submittedName>
        <fullName evidence="6">12560_t:CDS:1</fullName>
    </submittedName>
</protein>
<sequence length="128" mass="13903">MVAPTNPDVISDDANIDTQDNISIGSVTSQEQGDGDVAANILEDKIDIISGPNKDMHNITPHVDYCGYSIPHPSEAKLNLRIQTSEKTDAVEALKKGLEDLAGLCLYVESEFQKNFQEGSFAYDSDSL</sequence>
<evidence type="ECO:0000256" key="2">
    <source>
        <dbReference type="ARBA" id="ARBA00023163"/>
    </source>
</evidence>
<evidence type="ECO:0000256" key="3">
    <source>
        <dbReference type="ARBA" id="ARBA00025751"/>
    </source>
</evidence>
<comment type="caution">
    <text evidence="6">The sequence shown here is derived from an EMBL/GenBank/DDBJ whole genome shotgun (WGS) entry which is preliminary data.</text>
</comment>
<evidence type="ECO:0000259" key="5">
    <source>
        <dbReference type="Pfam" id="PF13656"/>
    </source>
</evidence>
<dbReference type="GO" id="GO:0005736">
    <property type="term" value="C:RNA polymerase I complex"/>
    <property type="evidence" value="ECO:0007669"/>
    <property type="project" value="TreeGrafter"/>
</dbReference>
<name>A0A9N8VVB9_9GLOM</name>
<dbReference type="GO" id="GO:0006383">
    <property type="term" value="P:transcription by RNA polymerase III"/>
    <property type="evidence" value="ECO:0007669"/>
    <property type="project" value="TreeGrafter"/>
</dbReference>
<dbReference type="GO" id="GO:0046983">
    <property type="term" value="F:protein dimerization activity"/>
    <property type="evidence" value="ECO:0007669"/>
    <property type="project" value="InterPro"/>
</dbReference>
<keyword evidence="7" id="KW-1185">Reference proteome</keyword>
<feature type="domain" description="DNA-directed RNA polymerase RBP11-like dimerisation" evidence="5">
    <location>
        <begin position="60"/>
        <end position="110"/>
    </location>
</feature>
<dbReference type="CDD" id="cd07029">
    <property type="entry name" value="RNAP_I_III_AC19"/>
    <property type="match status" value="1"/>
</dbReference>
<dbReference type="GO" id="GO:0006362">
    <property type="term" value="P:transcription elongation by RNA polymerase I"/>
    <property type="evidence" value="ECO:0007669"/>
    <property type="project" value="TreeGrafter"/>
</dbReference>
<evidence type="ECO:0000256" key="1">
    <source>
        <dbReference type="ARBA" id="ARBA00022478"/>
    </source>
</evidence>
<dbReference type="EMBL" id="CAJVPS010000185">
    <property type="protein sequence ID" value="CAG8462249.1"/>
    <property type="molecule type" value="Genomic_DNA"/>
</dbReference>
<dbReference type="OrthoDB" id="510325at2759"/>
<dbReference type="InterPro" id="IPR033898">
    <property type="entry name" value="RNAP_AC19"/>
</dbReference>
<reference evidence="6" key="1">
    <citation type="submission" date="2021-06" db="EMBL/GenBank/DDBJ databases">
        <authorList>
            <person name="Kallberg Y."/>
            <person name="Tangrot J."/>
            <person name="Rosling A."/>
        </authorList>
    </citation>
    <scope>NUCLEOTIDE SEQUENCE</scope>
    <source>
        <strain evidence="6">FL130A</strain>
    </source>
</reference>
<feature type="compositionally biased region" description="Polar residues" evidence="4">
    <location>
        <begin position="16"/>
        <end position="32"/>
    </location>
</feature>
<dbReference type="PANTHER" id="PTHR13946:SF28">
    <property type="entry name" value="DNA-DIRECTED RNA POLYMERASES I AND III SUBUNIT RPAC2"/>
    <property type="match status" value="1"/>
</dbReference>
<dbReference type="InterPro" id="IPR009025">
    <property type="entry name" value="RBP11-like_dimer"/>
</dbReference>
<evidence type="ECO:0000256" key="4">
    <source>
        <dbReference type="SAM" id="MobiDB-lite"/>
    </source>
</evidence>